<gene>
    <name evidence="1" type="ORF">S12H4_18743</name>
</gene>
<dbReference type="EMBL" id="BARW01009292">
    <property type="protein sequence ID" value="GAI78649.1"/>
    <property type="molecule type" value="Genomic_DNA"/>
</dbReference>
<protein>
    <submittedName>
        <fullName evidence="1">Uncharacterized protein</fullName>
    </submittedName>
</protein>
<dbReference type="AlphaFoldDB" id="X1TF40"/>
<feature type="non-terminal residue" evidence="1">
    <location>
        <position position="1"/>
    </location>
</feature>
<name>X1TF40_9ZZZZ</name>
<reference evidence="1" key="1">
    <citation type="journal article" date="2014" name="Front. Microbiol.">
        <title>High frequency of phylogenetically diverse reductive dehalogenase-homologous genes in deep subseafloor sedimentary metagenomes.</title>
        <authorList>
            <person name="Kawai M."/>
            <person name="Futagami T."/>
            <person name="Toyoda A."/>
            <person name="Takaki Y."/>
            <person name="Nishi S."/>
            <person name="Hori S."/>
            <person name="Arai W."/>
            <person name="Tsubouchi T."/>
            <person name="Morono Y."/>
            <person name="Uchiyama I."/>
            <person name="Ito T."/>
            <person name="Fujiyama A."/>
            <person name="Inagaki F."/>
            <person name="Takami H."/>
        </authorList>
    </citation>
    <scope>NUCLEOTIDE SEQUENCE</scope>
    <source>
        <strain evidence="1">Expedition CK06-06</strain>
    </source>
</reference>
<organism evidence="1">
    <name type="scientific">marine sediment metagenome</name>
    <dbReference type="NCBI Taxonomy" id="412755"/>
    <lineage>
        <taxon>unclassified sequences</taxon>
        <taxon>metagenomes</taxon>
        <taxon>ecological metagenomes</taxon>
    </lineage>
</organism>
<sequence>GSSHELMGASRVGMHAVLIRVPYEDTYDAYRIDAEEWNGPTISAVREVLGLLDEINHNGASD</sequence>
<evidence type="ECO:0000313" key="1">
    <source>
        <dbReference type="EMBL" id="GAI78649.1"/>
    </source>
</evidence>
<proteinExistence type="predicted"/>
<comment type="caution">
    <text evidence="1">The sequence shown here is derived from an EMBL/GenBank/DDBJ whole genome shotgun (WGS) entry which is preliminary data.</text>
</comment>
<accession>X1TF40</accession>